<dbReference type="AlphaFoldDB" id="A0A8K0EEG9"/>
<dbReference type="EMBL" id="OV696699">
    <property type="protein sequence ID" value="CAH1245527.1"/>
    <property type="molecule type" value="Genomic_DNA"/>
</dbReference>
<sequence length="86" mass="9487">MTGMSMETDGRVKGSRTLDPGTENPIIIVPRALNRLLPAQQARTARRYCVRQTTAQLNRPASGFQDHHAGLRRSNSLYQAPQVAGK</sequence>
<feature type="region of interest" description="Disordered" evidence="1">
    <location>
        <begin position="1"/>
        <end position="23"/>
    </location>
</feature>
<keyword evidence="3" id="KW-1185">Reference proteome</keyword>
<accession>A0A8K0EEG9</accession>
<evidence type="ECO:0000256" key="1">
    <source>
        <dbReference type="SAM" id="MobiDB-lite"/>
    </source>
</evidence>
<proteinExistence type="predicted"/>
<dbReference type="Proteomes" id="UP000838412">
    <property type="component" value="Chromosome 14"/>
</dbReference>
<protein>
    <submittedName>
        <fullName evidence="2">Hypp7495 protein</fullName>
    </submittedName>
</protein>
<reference evidence="2" key="1">
    <citation type="submission" date="2022-01" db="EMBL/GenBank/DDBJ databases">
        <authorList>
            <person name="Braso-Vives M."/>
        </authorList>
    </citation>
    <scope>NUCLEOTIDE SEQUENCE</scope>
</reference>
<evidence type="ECO:0000313" key="3">
    <source>
        <dbReference type="Proteomes" id="UP000838412"/>
    </source>
</evidence>
<gene>
    <name evidence="2" type="primary">Hypp7495</name>
    <name evidence="2" type="ORF">BLAG_LOCUS7824</name>
</gene>
<name>A0A8K0EEG9_BRALA</name>
<organism evidence="2 3">
    <name type="scientific">Branchiostoma lanceolatum</name>
    <name type="common">Common lancelet</name>
    <name type="synonym">Amphioxus lanceolatum</name>
    <dbReference type="NCBI Taxonomy" id="7740"/>
    <lineage>
        <taxon>Eukaryota</taxon>
        <taxon>Metazoa</taxon>
        <taxon>Chordata</taxon>
        <taxon>Cephalochordata</taxon>
        <taxon>Leptocardii</taxon>
        <taxon>Amphioxiformes</taxon>
        <taxon>Branchiostomatidae</taxon>
        <taxon>Branchiostoma</taxon>
    </lineage>
</organism>
<feature type="region of interest" description="Disordered" evidence="1">
    <location>
        <begin position="54"/>
        <end position="86"/>
    </location>
</feature>
<evidence type="ECO:0000313" key="2">
    <source>
        <dbReference type="EMBL" id="CAH1245527.1"/>
    </source>
</evidence>